<keyword evidence="4" id="KW-1185">Reference proteome</keyword>
<dbReference type="NCBIfam" id="NF007141">
    <property type="entry name" value="PRK09585.1-5"/>
    <property type="match status" value="1"/>
</dbReference>
<feature type="binding site" evidence="2">
    <location>
        <begin position="15"/>
        <end position="22"/>
    </location>
    <ligand>
        <name>ATP</name>
        <dbReference type="ChEBI" id="CHEBI:30616"/>
    </ligand>
</feature>
<evidence type="ECO:0000256" key="1">
    <source>
        <dbReference type="ARBA" id="ARBA00023277"/>
    </source>
</evidence>
<keyword evidence="2" id="KW-0808">Transferase</keyword>
<dbReference type="GO" id="GO:0097175">
    <property type="term" value="P:1,6-anhydro-N-acetyl-beta-muramic acid catabolic process"/>
    <property type="evidence" value="ECO:0007669"/>
    <property type="project" value="UniProtKB-UniRule"/>
</dbReference>
<dbReference type="Pfam" id="PF03702">
    <property type="entry name" value="AnmK"/>
    <property type="match status" value="1"/>
</dbReference>
<dbReference type="EC" id="2.7.1.170" evidence="2"/>
<dbReference type="AlphaFoldDB" id="A0A1I6M9R4"/>
<keyword evidence="2" id="KW-0067">ATP-binding</keyword>
<dbReference type="RefSeq" id="WP_090205727.1">
    <property type="nucleotide sequence ID" value="NZ_FOZM01000001.1"/>
</dbReference>
<dbReference type="InterPro" id="IPR005338">
    <property type="entry name" value="Anhydro_N_Ac-Mur_kinase"/>
</dbReference>
<gene>
    <name evidence="2" type="primary">anmK</name>
    <name evidence="3" type="ORF">SAMN05444714_1422</name>
</gene>
<protein>
    <recommendedName>
        <fullName evidence="2">Anhydro-N-acetylmuramic acid kinase</fullName>
        <ecNumber evidence="2">2.7.1.170</ecNumber>
    </recommendedName>
    <alternativeName>
        <fullName evidence="2">AnhMurNAc kinase</fullName>
    </alternativeName>
</protein>
<dbReference type="PANTHER" id="PTHR30605">
    <property type="entry name" value="ANHYDRO-N-ACETYLMURAMIC ACID KINASE"/>
    <property type="match status" value="1"/>
</dbReference>
<dbReference type="GO" id="GO:0005524">
    <property type="term" value="F:ATP binding"/>
    <property type="evidence" value="ECO:0007669"/>
    <property type="project" value="UniProtKB-UniRule"/>
</dbReference>
<reference evidence="3 4" key="1">
    <citation type="submission" date="2016-10" db="EMBL/GenBank/DDBJ databases">
        <authorList>
            <person name="de Groot N.N."/>
        </authorList>
    </citation>
    <scope>NUCLEOTIDE SEQUENCE [LARGE SCALE GENOMIC DNA]</scope>
    <source>
        <strain evidence="3 4">DSM 29433</strain>
    </source>
</reference>
<accession>A0A1I6M9R4</accession>
<dbReference type="PANTHER" id="PTHR30605:SF0">
    <property type="entry name" value="ANHYDRO-N-ACETYLMURAMIC ACID KINASE"/>
    <property type="match status" value="1"/>
</dbReference>
<evidence type="ECO:0000256" key="2">
    <source>
        <dbReference type="HAMAP-Rule" id="MF_01270"/>
    </source>
</evidence>
<comment type="catalytic activity">
    <reaction evidence="2">
        <text>1,6-anhydro-N-acetyl-beta-muramate + ATP + H2O = N-acetyl-D-muramate 6-phosphate + ADP + H(+)</text>
        <dbReference type="Rhea" id="RHEA:24952"/>
        <dbReference type="ChEBI" id="CHEBI:15377"/>
        <dbReference type="ChEBI" id="CHEBI:15378"/>
        <dbReference type="ChEBI" id="CHEBI:30616"/>
        <dbReference type="ChEBI" id="CHEBI:58690"/>
        <dbReference type="ChEBI" id="CHEBI:58722"/>
        <dbReference type="ChEBI" id="CHEBI:456216"/>
        <dbReference type="EC" id="2.7.1.170"/>
    </reaction>
</comment>
<dbReference type="EMBL" id="FOZM01000001">
    <property type="protein sequence ID" value="SFS12464.1"/>
    <property type="molecule type" value="Genomic_DNA"/>
</dbReference>
<sequence>MFEGRFERILGLMSGTSLDGVDAAVIETDGETIRAFGQTAYRAYSDAERATLKAALGQWQTDDVRAAADVVEAAHLAVMADFHDIALVGFHGQTLAHDPDNRQTHQCGDGQRIADQSGLPVAWDFRSADVAAGGQGAPLAPFYHFALAKWLKETKPVGFLNLGGVGNLTFVDPTFEKPSDTGALLAFDTGPANAPMNDLMQKRRGLSFDAGGLLASKGQEDRDFVEDFMSHPYFEALPPKSLDRNSFEDVLARVDGFGDADALATLVGVVVASVKRGCAQCPVFPARIYVAGGGRHNKTLMQRLETDLPCPVVNIDDVGLNGDMIEAQAFAFLAARVARGLPISAPGTSGVDAPLQGGRLVHPAAKSPYFGVLTVPLGRIGG</sequence>
<dbReference type="UniPathway" id="UPA00544"/>
<comment type="function">
    <text evidence="2">Catalyzes the specific phosphorylation of 1,6-anhydro-N-acetylmuramic acid (anhMurNAc) with the simultaneous cleavage of the 1,6-anhydro ring, generating MurNAc-6-P. Is required for the utilization of anhMurNAc either imported from the medium or derived from its own cell wall murein, and thus plays a role in cell wall recycling.</text>
</comment>
<dbReference type="OrthoDB" id="9763949at2"/>
<dbReference type="GO" id="GO:0016301">
    <property type="term" value="F:kinase activity"/>
    <property type="evidence" value="ECO:0007669"/>
    <property type="project" value="UniProtKB-KW"/>
</dbReference>
<dbReference type="SUPFAM" id="SSF53067">
    <property type="entry name" value="Actin-like ATPase domain"/>
    <property type="match status" value="1"/>
</dbReference>
<name>A0A1I6M9R4_9RHOB</name>
<evidence type="ECO:0000313" key="3">
    <source>
        <dbReference type="EMBL" id="SFS12464.1"/>
    </source>
</evidence>
<dbReference type="HAMAP" id="MF_01270">
    <property type="entry name" value="AnhMurNAc_kinase"/>
    <property type="match status" value="1"/>
</dbReference>
<dbReference type="UniPathway" id="UPA00343"/>
<dbReference type="InterPro" id="IPR043129">
    <property type="entry name" value="ATPase_NBD"/>
</dbReference>
<dbReference type="Proteomes" id="UP000198926">
    <property type="component" value="Unassembled WGS sequence"/>
</dbReference>
<dbReference type="GO" id="GO:0006040">
    <property type="term" value="P:amino sugar metabolic process"/>
    <property type="evidence" value="ECO:0007669"/>
    <property type="project" value="InterPro"/>
</dbReference>
<dbReference type="Gene3D" id="3.30.420.40">
    <property type="match status" value="2"/>
</dbReference>
<organism evidence="3 4">
    <name type="scientific">Yoonia litorea</name>
    <dbReference type="NCBI Taxonomy" id="1123755"/>
    <lineage>
        <taxon>Bacteria</taxon>
        <taxon>Pseudomonadati</taxon>
        <taxon>Pseudomonadota</taxon>
        <taxon>Alphaproteobacteria</taxon>
        <taxon>Rhodobacterales</taxon>
        <taxon>Paracoccaceae</taxon>
        <taxon>Yoonia</taxon>
    </lineage>
</organism>
<proteinExistence type="inferred from homology"/>
<evidence type="ECO:0000313" key="4">
    <source>
        <dbReference type="Proteomes" id="UP000198926"/>
    </source>
</evidence>
<dbReference type="STRING" id="1123755.SAMN05444714_1422"/>
<comment type="pathway">
    <text evidence="2">Cell wall biogenesis; peptidoglycan recycling.</text>
</comment>
<dbReference type="GO" id="GO:0016773">
    <property type="term" value="F:phosphotransferase activity, alcohol group as acceptor"/>
    <property type="evidence" value="ECO:0007669"/>
    <property type="project" value="UniProtKB-UniRule"/>
</dbReference>
<keyword evidence="2 3" id="KW-0418">Kinase</keyword>
<keyword evidence="2" id="KW-0547">Nucleotide-binding</keyword>
<comment type="pathway">
    <text evidence="2">Amino-sugar metabolism; 1,6-anhydro-N-acetylmuramate degradation.</text>
</comment>
<keyword evidence="1 2" id="KW-0119">Carbohydrate metabolism</keyword>
<dbReference type="GO" id="GO:0009254">
    <property type="term" value="P:peptidoglycan turnover"/>
    <property type="evidence" value="ECO:0007669"/>
    <property type="project" value="UniProtKB-UniRule"/>
</dbReference>
<comment type="similarity">
    <text evidence="2">Belongs to the anhydro-N-acetylmuramic acid kinase family.</text>
</comment>